<dbReference type="PANTHER" id="PTHR43060:SF15">
    <property type="entry name" value="3-HYDROXYISOBUTYRATE DEHYDROGENASE-LIKE 1, MITOCHONDRIAL-RELATED"/>
    <property type="match status" value="1"/>
</dbReference>
<dbReference type="PROSITE" id="PS00895">
    <property type="entry name" value="3_HYDROXYISOBUT_DH"/>
    <property type="match status" value="1"/>
</dbReference>
<keyword evidence="2" id="KW-0560">Oxidoreductase</keyword>
<reference evidence="11" key="4">
    <citation type="journal article" date="2019" name="Int. J. Syst. Evol. Microbiol.">
        <title>The Global Catalogue of Microorganisms (GCM) 10K type strain sequencing project: providing services to taxonomists for standard genome sequencing and annotation.</title>
        <authorList>
            <consortium name="The Broad Institute Genomics Platform"/>
            <consortium name="The Broad Institute Genome Sequencing Center for Infectious Disease"/>
            <person name="Wu L."/>
            <person name="Ma J."/>
        </authorList>
    </citation>
    <scope>NUCLEOTIDE SEQUENCE [LARGE SCALE GENOMIC DNA]</scope>
    <source>
        <strain evidence="11">CGMCC 1.8884</strain>
    </source>
</reference>
<evidence type="ECO:0000313" key="11">
    <source>
        <dbReference type="Proteomes" id="UP000630135"/>
    </source>
</evidence>
<evidence type="ECO:0000259" key="5">
    <source>
        <dbReference type="Pfam" id="PF03446"/>
    </source>
</evidence>
<dbReference type="SUPFAM" id="SSF48179">
    <property type="entry name" value="6-phosphogluconate dehydrogenase C-terminal domain-like"/>
    <property type="match status" value="1"/>
</dbReference>
<dbReference type="EMBL" id="BMMA01000026">
    <property type="protein sequence ID" value="GGI88730.1"/>
    <property type="molecule type" value="Genomic_DNA"/>
</dbReference>
<dbReference type="PANTHER" id="PTHR43060">
    <property type="entry name" value="3-HYDROXYISOBUTYRATE DEHYDROGENASE-LIKE 1, MITOCHONDRIAL-RELATED"/>
    <property type="match status" value="1"/>
</dbReference>
<dbReference type="STRING" id="1288484.GCA_000348665_01546"/>
<organism evidence="7 10">
    <name type="scientific">Deinococcus wulumuqiensis</name>
    <dbReference type="NCBI Taxonomy" id="980427"/>
    <lineage>
        <taxon>Bacteria</taxon>
        <taxon>Thermotogati</taxon>
        <taxon>Deinococcota</taxon>
        <taxon>Deinococci</taxon>
        <taxon>Deinococcales</taxon>
        <taxon>Deinococcaceae</taxon>
        <taxon>Deinococcus</taxon>
    </lineage>
</organism>
<dbReference type="GO" id="GO:0016054">
    <property type="term" value="P:organic acid catabolic process"/>
    <property type="evidence" value="ECO:0007669"/>
    <property type="project" value="UniProtKB-ARBA"/>
</dbReference>
<dbReference type="EMBL" id="BMLZ01000026">
    <property type="protein sequence ID" value="GGP30394.1"/>
    <property type="molecule type" value="Genomic_DNA"/>
</dbReference>
<evidence type="ECO:0000256" key="3">
    <source>
        <dbReference type="ARBA" id="ARBA00023027"/>
    </source>
</evidence>
<reference evidence="9" key="1">
    <citation type="journal article" date="2014" name="Int. J. Syst. Evol. Microbiol.">
        <title>Complete genome of a new Firmicutes species belonging to the dominant human colonic microbiota ('Ruminococcus bicirculans') reveals two chromosomes and a selective capacity to utilize plant glucans.</title>
        <authorList>
            <consortium name="NISC Comparative Sequencing Program"/>
            <person name="Wegmann U."/>
            <person name="Louis P."/>
            <person name="Goesmann A."/>
            <person name="Henrissat B."/>
            <person name="Duncan S.H."/>
            <person name="Flint H.J."/>
        </authorList>
    </citation>
    <scope>NUCLEOTIDE SEQUENCE</scope>
    <source>
        <strain evidence="9">CGMCC 1.8884</strain>
    </source>
</reference>
<dbReference type="SUPFAM" id="SSF51735">
    <property type="entry name" value="NAD(P)-binding Rossmann-fold domains"/>
    <property type="match status" value="1"/>
</dbReference>
<dbReference type="GO" id="GO:0016491">
    <property type="term" value="F:oxidoreductase activity"/>
    <property type="evidence" value="ECO:0007669"/>
    <property type="project" value="UniProtKB-KW"/>
</dbReference>
<dbReference type="Proteomes" id="UP000253744">
    <property type="component" value="Chromosome"/>
</dbReference>
<dbReference type="GO" id="GO:0050661">
    <property type="term" value="F:NADP binding"/>
    <property type="evidence" value="ECO:0007669"/>
    <property type="project" value="InterPro"/>
</dbReference>
<dbReference type="AlphaFoldDB" id="A0A345IDT7"/>
<accession>A0A345IDT7</accession>
<keyword evidence="11" id="KW-1185">Reference proteome</keyword>
<dbReference type="Pfam" id="PF14833">
    <property type="entry name" value="NAD_binding_11"/>
    <property type="match status" value="1"/>
</dbReference>
<feature type="active site" evidence="4">
    <location>
        <position position="186"/>
    </location>
</feature>
<keyword evidence="3" id="KW-0520">NAD</keyword>
<dbReference type="KEGG" id="dwu:DVJ83_00275"/>
<sequence length="310" mass="31480">MGTLSAASAADPHAGSATTTAFLGLGAMGYPMAAHLARQAAASGGRALVWNRTEARAQKHAEHYGSEAVSLAQAARADLLFTCLPTSAEVDDLIAALTPHLRPGTVWVDCTSGHPDAARRQRERLAALGVKFLDAPVSGGTGGAEAGTLTVMLGGPADEVEAARPHLAFAGKVVRVGETGAGFAVKAINNVLLAVNLWAAGEGLAALGRGGVDLGAALSVINASSGRSNASEHLIPQRVLTREFPATFALGLLAKDAGIALDVVQSAGASAPTLAQVAGLIRAASHVVGPHEDHTAALKLIEQMNRQEIK</sequence>
<evidence type="ECO:0000256" key="2">
    <source>
        <dbReference type="ARBA" id="ARBA00023002"/>
    </source>
</evidence>
<evidence type="ECO:0000313" key="10">
    <source>
        <dbReference type="Proteomes" id="UP000253744"/>
    </source>
</evidence>
<evidence type="ECO:0000259" key="6">
    <source>
        <dbReference type="Pfam" id="PF14833"/>
    </source>
</evidence>
<dbReference type="Proteomes" id="UP000630135">
    <property type="component" value="Unassembled WGS sequence"/>
</dbReference>
<dbReference type="RefSeq" id="WP_017870458.1">
    <property type="nucleotide sequence ID" value="NZ_BMLZ01000026.1"/>
</dbReference>
<feature type="domain" description="6-phosphogluconate dehydrogenase NADP-binding" evidence="5">
    <location>
        <begin position="21"/>
        <end position="174"/>
    </location>
</feature>
<dbReference type="Pfam" id="PF03446">
    <property type="entry name" value="NAD_binding_2"/>
    <property type="match status" value="1"/>
</dbReference>
<reference evidence="8" key="5">
    <citation type="submission" date="2023-08" db="EMBL/GenBank/DDBJ databases">
        <authorList>
            <person name="Sun Q."/>
            <person name="Zhou Y."/>
        </authorList>
    </citation>
    <scope>NUCLEOTIDE SEQUENCE</scope>
    <source>
        <strain evidence="9">CGMCC 1.8884</strain>
        <strain evidence="8">CGMCC 1.8885</strain>
    </source>
</reference>
<dbReference type="InterPro" id="IPR008927">
    <property type="entry name" value="6-PGluconate_DH-like_C_sf"/>
</dbReference>
<reference evidence="7 10" key="3">
    <citation type="submission" date="2018-07" db="EMBL/GenBank/DDBJ databases">
        <title>Complete Genome and Methylome Analysis of Deinococcus wulumuqiensis NEB 479.</title>
        <authorList>
            <person name="Fomenkov A."/>
            <person name="Luyten Y."/>
            <person name="Vincze T."/>
            <person name="Anton B.P."/>
            <person name="Clark T."/>
            <person name="Roberts R.J."/>
            <person name="Morgan R.D."/>
        </authorList>
    </citation>
    <scope>NUCLEOTIDE SEQUENCE [LARGE SCALE GENOMIC DNA]</scope>
    <source>
        <strain evidence="7 10">NEB 479</strain>
    </source>
</reference>
<dbReference type="GO" id="GO:0051287">
    <property type="term" value="F:NAD binding"/>
    <property type="evidence" value="ECO:0007669"/>
    <property type="project" value="InterPro"/>
</dbReference>
<evidence type="ECO:0000313" key="7">
    <source>
        <dbReference type="EMBL" id="AXG97859.1"/>
    </source>
</evidence>
<dbReference type="InterPro" id="IPR029154">
    <property type="entry name" value="HIBADH-like_NADP-bd"/>
</dbReference>
<evidence type="ECO:0000256" key="1">
    <source>
        <dbReference type="ARBA" id="ARBA00009080"/>
    </source>
</evidence>
<protein>
    <submittedName>
        <fullName evidence="8">3-hydroxyisobutyrate dehydrogenase</fullName>
    </submittedName>
    <submittedName>
        <fullName evidence="7">NAD(P)-dependent oxidoreductase</fullName>
    </submittedName>
</protein>
<evidence type="ECO:0000313" key="9">
    <source>
        <dbReference type="EMBL" id="GGP30394.1"/>
    </source>
</evidence>
<evidence type="ECO:0000256" key="4">
    <source>
        <dbReference type="PIRSR" id="PIRSR000103-1"/>
    </source>
</evidence>
<dbReference type="PIRSF" id="PIRSF000103">
    <property type="entry name" value="HIBADH"/>
    <property type="match status" value="1"/>
</dbReference>
<dbReference type="InterPro" id="IPR036291">
    <property type="entry name" value="NAD(P)-bd_dom_sf"/>
</dbReference>
<dbReference type="Gene3D" id="1.10.1040.10">
    <property type="entry name" value="N-(1-d-carboxylethyl)-l-norvaline Dehydrogenase, domain 2"/>
    <property type="match status" value="1"/>
</dbReference>
<dbReference type="InterPro" id="IPR015815">
    <property type="entry name" value="HIBADH-related"/>
</dbReference>
<reference evidence="8" key="2">
    <citation type="journal article" date="2014" name="Int. J. Syst. Evol. Microbiol.">
        <title>Complete genome sequence of Corynebacterium casei LMG S-19264T (=DSM 44701T), isolated from a smear-ripened cheese.</title>
        <authorList>
            <consortium name="US DOE Joint Genome Institute (JGI-PGF)"/>
            <person name="Walter F."/>
            <person name="Albersmeier A."/>
            <person name="Kalinowski J."/>
            <person name="Ruckert C."/>
        </authorList>
    </citation>
    <scope>NUCLEOTIDE SEQUENCE</scope>
    <source>
        <strain evidence="8">CGMCC 1.8885</strain>
    </source>
</reference>
<dbReference type="Proteomes" id="UP000652720">
    <property type="component" value="Unassembled WGS sequence"/>
</dbReference>
<dbReference type="Gene3D" id="3.40.50.720">
    <property type="entry name" value="NAD(P)-binding Rossmann-like Domain"/>
    <property type="match status" value="1"/>
</dbReference>
<dbReference type="InterPro" id="IPR013328">
    <property type="entry name" value="6PGD_dom2"/>
</dbReference>
<dbReference type="GeneID" id="59165405"/>
<dbReference type="EMBL" id="CP031158">
    <property type="protein sequence ID" value="AXG97859.1"/>
    <property type="molecule type" value="Genomic_DNA"/>
</dbReference>
<comment type="similarity">
    <text evidence="1">Belongs to the HIBADH-related family.</text>
</comment>
<name>A0A345IDT7_9DEIO</name>
<dbReference type="InterPro" id="IPR006115">
    <property type="entry name" value="6PGDH_NADP-bd"/>
</dbReference>
<gene>
    <name evidence="7" type="ORF">DVJ83_00275</name>
    <name evidence="9" type="ORF">GCM10008021_20450</name>
    <name evidence="8" type="ORF">GCM10010914_23890</name>
</gene>
<evidence type="ECO:0000313" key="8">
    <source>
        <dbReference type="EMBL" id="GGI88730.1"/>
    </source>
</evidence>
<proteinExistence type="inferred from homology"/>
<dbReference type="InterPro" id="IPR002204">
    <property type="entry name" value="3-OH-isobutyrate_DH-rel_CS"/>
</dbReference>
<feature type="domain" description="3-hydroxyisobutyrate dehydrogenase-like NAD-binding" evidence="6">
    <location>
        <begin position="180"/>
        <end position="301"/>
    </location>
</feature>